<evidence type="ECO:0000256" key="10">
    <source>
        <dbReference type="ARBA" id="ARBA00022801"/>
    </source>
</evidence>
<evidence type="ECO:0000256" key="12">
    <source>
        <dbReference type="ARBA" id="ARBA00022989"/>
    </source>
</evidence>
<dbReference type="AlphaFoldDB" id="A0A5K4EYH7"/>
<dbReference type="STRING" id="6183.A0A5K4EYH7"/>
<protein>
    <recommendedName>
        <fullName evidence="15">Inositol-1(or 4)-monophosphatase 3</fullName>
        <ecNumber evidence="6">3.1.3.25</ecNumber>
        <ecNumber evidence="18">3.1.3.57</ecNumber>
    </recommendedName>
    <alternativeName>
        <fullName evidence="14">Myo-inositol monophosphatase A3</fullName>
    </alternativeName>
</protein>
<evidence type="ECO:0000256" key="17">
    <source>
        <dbReference type="ARBA" id="ARBA00044478"/>
    </source>
</evidence>
<dbReference type="PANTHER" id="PTHR43028:SF4">
    <property type="entry name" value="INOSITOL MONOPHOSPHATASE 3"/>
    <property type="match status" value="1"/>
</dbReference>
<dbReference type="SUPFAM" id="SSF56655">
    <property type="entry name" value="Carbohydrate phosphatase"/>
    <property type="match status" value="1"/>
</dbReference>
<evidence type="ECO:0000256" key="6">
    <source>
        <dbReference type="ARBA" id="ARBA00013106"/>
    </source>
</evidence>
<dbReference type="EC" id="3.1.3.57" evidence="18"/>
<dbReference type="GO" id="GO:0004441">
    <property type="term" value="F:inositol-1,4-bisphosphate 1-phosphatase activity"/>
    <property type="evidence" value="ECO:0007669"/>
    <property type="project" value="UniProtKB-EC"/>
</dbReference>
<evidence type="ECO:0000256" key="7">
    <source>
        <dbReference type="ARBA" id="ARBA00022671"/>
    </source>
</evidence>
<dbReference type="GO" id="GO:0005737">
    <property type="term" value="C:cytoplasm"/>
    <property type="evidence" value="ECO:0007669"/>
    <property type="project" value="UniProtKB-ARBA"/>
</dbReference>
<keyword evidence="8 20" id="KW-0812">Transmembrane</keyword>
<comment type="subcellular location">
    <subcellularLocation>
        <location evidence="3">Membrane</location>
        <topology evidence="3">Single-pass membrane protein</topology>
    </subcellularLocation>
</comment>
<evidence type="ECO:0000256" key="13">
    <source>
        <dbReference type="ARBA" id="ARBA00023136"/>
    </source>
</evidence>
<accession>A0A5K4EYH7</accession>
<comment type="catalytic activity">
    <reaction evidence="16">
        <text>1D-myo-inositol 1,3,4-trisphosphate + H2O = 1D-myo-inositol 3,4-bisphosphate + phosphate</text>
        <dbReference type="Rhea" id="RHEA:70319"/>
        <dbReference type="ChEBI" id="CHEBI:15377"/>
        <dbReference type="ChEBI" id="CHEBI:43474"/>
        <dbReference type="ChEBI" id="CHEBI:58414"/>
        <dbReference type="ChEBI" id="CHEBI:83241"/>
    </reaction>
    <physiologicalReaction direction="left-to-right" evidence="16">
        <dbReference type="Rhea" id="RHEA:70320"/>
    </physiologicalReaction>
</comment>
<comment type="catalytic activity">
    <reaction evidence="17">
        <text>1D-myo-inositol 1,4-bisphosphate + H2O = 1D-myo-inositol 4-phosphate + phosphate</text>
        <dbReference type="Rhea" id="RHEA:15553"/>
        <dbReference type="ChEBI" id="CHEBI:15377"/>
        <dbReference type="ChEBI" id="CHEBI:43474"/>
        <dbReference type="ChEBI" id="CHEBI:58282"/>
        <dbReference type="ChEBI" id="CHEBI:58469"/>
        <dbReference type="EC" id="3.1.3.57"/>
    </reaction>
    <physiologicalReaction direction="left-to-right" evidence="17">
        <dbReference type="Rhea" id="RHEA:15554"/>
    </physiologicalReaction>
</comment>
<comment type="pathway">
    <text evidence="4">Polyol metabolism; myo-inositol biosynthesis; myo-inositol from D-glucose 6-phosphate: step 2/2.</text>
</comment>
<dbReference type="PANTHER" id="PTHR43028">
    <property type="entry name" value="3'(2'),5'-BISPHOSPHATE NUCLEOTIDASE 1"/>
    <property type="match status" value="1"/>
</dbReference>
<evidence type="ECO:0000256" key="5">
    <source>
        <dbReference type="ARBA" id="ARBA00009759"/>
    </source>
</evidence>
<dbReference type="InterPro" id="IPR020550">
    <property type="entry name" value="Inositol_monophosphatase_CS"/>
</dbReference>
<evidence type="ECO:0000256" key="16">
    <source>
        <dbReference type="ARBA" id="ARBA00044465"/>
    </source>
</evidence>
<organism evidence="21">
    <name type="scientific">Schistosoma mansoni</name>
    <name type="common">Blood fluke</name>
    <dbReference type="NCBI Taxonomy" id="6183"/>
    <lineage>
        <taxon>Eukaryota</taxon>
        <taxon>Metazoa</taxon>
        <taxon>Spiralia</taxon>
        <taxon>Lophotrochozoa</taxon>
        <taxon>Platyhelminthes</taxon>
        <taxon>Trematoda</taxon>
        <taxon>Digenea</taxon>
        <taxon>Strigeidida</taxon>
        <taxon>Schistosomatoidea</taxon>
        <taxon>Schistosomatidae</taxon>
        <taxon>Schistosoma</taxon>
    </lineage>
</organism>
<dbReference type="EC" id="3.1.3.25" evidence="6"/>
<keyword evidence="12 20" id="KW-1133">Transmembrane helix</keyword>
<keyword evidence="13 20" id="KW-0472">Membrane</keyword>
<evidence type="ECO:0000256" key="8">
    <source>
        <dbReference type="ARBA" id="ARBA00022692"/>
    </source>
</evidence>
<proteinExistence type="inferred from homology"/>
<comment type="catalytic activity">
    <reaction evidence="1">
        <text>a myo-inositol phosphate + H2O = myo-inositol + phosphate</text>
        <dbReference type="Rhea" id="RHEA:24056"/>
        <dbReference type="ChEBI" id="CHEBI:15377"/>
        <dbReference type="ChEBI" id="CHEBI:17268"/>
        <dbReference type="ChEBI" id="CHEBI:43474"/>
        <dbReference type="ChEBI" id="CHEBI:84139"/>
        <dbReference type="EC" id="3.1.3.25"/>
    </reaction>
</comment>
<evidence type="ECO:0000256" key="4">
    <source>
        <dbReference type="ARBA" id="ARBA00005152"/>
    </source>
</evidence>
<dbReference type="WBParaSite" id="Smp_173550.2">
    <property type="protein sequence ID" value="Smp_173550.2"/>
    <property type="gene ID" value="Smp_173550"/>
</dbReference>
<feature type="transmembrane region" description="Helical" evidence="20">
    <location>
        <begin position="7"/>
        <end position="25"/>
    </location>
</feature>
<feature type="binding site" evidence="19">
    <location>
        <position position="152"/>
    </location>
    <ligand>
        <name>Mg(2+)</name>
        <dbReference type="ChEBI" id="CHEBI:18420"/>
        <label>1</label>
        <note>catalytic</note>
    </ligand>
</feature>
<feature type="binding site" evidence="19">
    <location>
        <position position="154"/>
    </location>
    <ligand>
        <name>Mg(2+)</name>
        <dbReference type="ChEBI" id="CHEBI:18420"/>
        <label>1</label>
        <note>catalytic</note>
    </ligand>
</feature>
<dbReference type="Gene3D" id="3.40.190.80">
    <property type="match status" value="1"/>
</dbReference>
<evidence type="ECO:0000313" key="21">
    <source>
        <dbReference type="WBParaSite" id="Smp_173550.2"/>
    </source>
</evidence>
<keyword evidence="9 19" id="KW-0479">Metal-binding</keyword>
<evidence type="ECO:0000256" key="19">
    <source>
        <dbReference type="PIRSR" id="PIRSR600760-2"/>
    </source>
</evidence>
<keyword evidence="11 19" id="KW-0460">Magnesium</keyword>
<comment type="similarity">
    <text evidence="5">Belongs to the inositol monophosphatase superfamily.</text>
</comment>
<evidence type="ECO:0000256" key="11">
    <source>
        <dbReference type="ARBA" id="ARBA00022842"/>
    </source>
</evidence>
<evidence type="ECO:0000256" key="9">
    <source>
        <dbReference type="ARBA" id="ARBA00022723"/>
    </source>
</evidence>
<name>A0A5K4EYH7_SCHMA</name>
<sequence>MTIRLSTHGWCVLIISILVIFLYYLSSFNPVGHLKGEVTSVRRLLTRCIHLSEEAGGLIKFISLKHNLNSRTKHGGILKQEPLTDADLGSHQIIVSGLASAFPELLVRSEEHELPTHRLLDYKESVYHSDFQSSLPNDDLFVPITDLVIWVDPLDGTQEYTEGLNEYVSVMICIVLHDHPIAGIIHQPFLNKTCFKAISLIKGDADMYIHPSTTRRWDVCAPQAVLESVGGRLTGLDGSPLGFTSKSSPGIPSEIGLFATADRVLYDRWNAKISDFFKTSS</sequence>
<evidence type="ECO:0000256" key="15">
    <source>
        <dbReference type="ARBA" id="ARBA00042949"/>
    </source>
</evidence>
<feature type="binding site" evidence="19">
    <location>
        <position position="155"/>
    </location>
    <ligand>
        <name>Mg(2+)</name>
        <dbReference type="ChEBI" id="CHEBI:18420"/>
        <label>1</label>
        <note>catalytic</note>
    </ligand>
</feature>
<dbReference type="InterPro" id="IPR000760">
    <property type="entry name" value="Inositol_monophosphatase-like"/>
</dbReference>
<feature type="binding site" evidence="19">
    <location>
        <position position="110"/>
    </location>
    <ligand>
        <name>Mg(2+)</name>
        <dbReference type="ChEBI" id="CHEBI:18420"/>
        <label>1</label>
        <note>catalytic</note>
    </ligand>
</feature>
<dbReference type="Pfam" id="PF00459">
    <property type="entry name" value="Inositol_P"/>
    <property type="match status" value="2"/>
</dbReference>
<dbReference type="GO" id="GO:0046872">
    <property type="term" value="F:metal ion binding"/>
    <property type="evidence" value="ECO:0007669"/>
    <property type="project" value="UniProtKB-KW"/>
</dbReference>
<keyword evidence="10" id="KW-0378">Hydrolase</keyword>
<dbReference type="ExpressionAtlas" id="A0A5K4EYH7">
    <property type="expression patterns" value="baseline"/>
</dbReference>
<evidence type="ECO:0000256" key="14">
    <source>
        <dbReference type="ARBA" id="ARBA00042119"/>
    </source>
</evidence>
<dbReference type="FunFam" id="3.30.540.10:FF:000012">
    <property type="entry name" value="Blast:Putative inositol monophosphatase 3"/>
    <property type="match status" value="1"/>
</dbReference>
<evidence type="ECO:0000256" key="1">
    <source>
        <dbReference type="ARBA" id="ARBA00001033"/>
    </source>
</evidence>
<dbReference type="InParanoid" id="A0A5K4EYH7"/>
<dbReference type="GO" id="GO:0008441">
    <property type="term" value="F:3'(2'),5'-bisphosphate nucleotidase activity"/>
    <property type="evidence" value="ECO:0007669"/>
    <property type="project" value="UniProtKB-EC"/>
</dbReference>
<evidence type="ECO:0000256" key="20">
    <source>
        <dbReference type="SAM" id="Phobius"/>
    </source>
</evidence>
<evidence type="ECO:0000256" key="2">
    <source>
        <dbReference type="ARBA" id="ARBA00001946"/>
    </source>
</evidence>
<comment type="cofactor">
    <cofactor evidence="2 19">
        <name>Mg(2+)</name>
        <dbReference type="ChEBI" id="CHEBI:18420"/>
    </cofactor>
</comment>
<keyword evidence="7" id="KW-0452">Lithium</keyword>
<dbReference type="GO" id="GO:0046854">
    <property type="term" value="P:phosphatidylinositol phosphate biosynthetic process"/>
    <property type="evidence" value="ECO:0007669"/>
    <property type="project" value="InterPro"/>
</dbReference>
<evidence type="ECO:0000256" key="3">
    <source>
        <dbReference type="ARBA" id="ARBA00004167"/>
    </source>
</evidence>
<dbReference type="PROSITE" id="PS00629">
    <property type="entry name" value="IMP_1"/>
    <property type="match status" value="1"/>
</dbReference>
<evidence type="ECO:0000256" key="18">
    <source>
        <dbReference type="ARBA" id="ARBA00044519"/>
    </source>
</evidence>
<dbReference type="InterPro" id="IPR020583">
    <property type="entry name" value="Inositol_monoP_metal-BS"/>
</dbReference>
<dbReference type="FunCoup" id="A0A5K4EYH7">
    <property type="interactions" value="1362"/>
</dbReference>
<dbReference type="PROSITE" id="PS00630">
    <property type="entry name" value="IMP_2"/>
    <property type="match status" value="1"/>
</dbReference>
<dbReference type="Gene3D" id="3.30.540.10">
    <property type="entry name" value="Fructose-1,6-Bisphosphatase, subunit A, domain 1"/>
    <property type="match status" value="1"/>
</dbReference>
<dbReference type="InterPro" id="IPR050725">
    <property type="entry name" value="CysQ/Inositol_MonoPase"/>
</dbReference>
<reference evidence="21" key="1">
    <citation type="submission" date="2019-11" db="UniProtKB">
        <authorList>
            <consortium name="WormBaseParasite"/>
        </authorList>
    </citation>
    <scope>IDENTIFICATION</scope>
    <source>
        <strain evidence="21">Puerto Rican</strain>
    </source>
</reference>